<dbReference type="Proteomes" id="UP001380953">
    <property type="component" value="Unassembled WGS sequence"/>
</dbReference>
<sequence length="408" mass="47015">MSQIIATNGAASPRTSLERVDEWGLLRGLSFLAIVMQHSLGEFIYRSDILFPDAVAMALLYHLIRYGTLTFVFLAGAILFYRYGRRDRRYAPVLVKRIGDIYVPFACWTVLYWILTKTLSHQPLFAWSDWPTFLQQFIAPTYGYHLWFVVMIFQFYLFFPLFRAAASGIGRWTGSSQAERTKFGRIGLLILLLAIVYGWLMYLSYYRMPEWQTSGLWKTLLDYRTYEFPYYAFYFVLGGICGTYLEKWRGFVLKMLPWSTLAFIGMYLWMNLDLLRSSGEQINLNYSTYLKPSSFIAVTFQILMLYGWALLLQKQKGWWTKLLTLCGKYSFGAYLSHAMLLTGIAVLTRDWIFPGWHLPVSVLTALFAAPTALLLCAGLSRLPGGHWLTGGAGRNWRLRKGTQGSAKN</sequence>
<evidence type="ECO:0000313" key="1">
    <source>
        <dbReference type="EMBL" id="MEJ8305293.1"/>
    </source>
</evidence>
<gene>
    <name evidence="1" type="ORF">WKI47_15405</name>
</gene>
<protein>
    <submittedName>
        <fullName evidence="1">Acyltransferase</fullName>
        <ecNumber evidence="1">2.3.1.-</ecNumber>
    </submittedName>
</protein>
<comment type="caution">
    <text evidence="1">The sequence shown here is derived from an EMBL/GenBank/DDBJ whole genome shotgun (WGS) entry which is preliminary data.</text>
</comment>
<organism evidence="1 2">
    <name type="scientific">Saccharibacillus sacchari</name>
    <dbReference type="NCBI Taxonomy" id="456493"/>
    <lineage>
        <taxon>Bacteria</taxon>
        <taxon>Bacillati</taxon>
        <taxon>Bacillota</taxon>
        <taxon>Bacilli</taxon>
        <taxon>Bacillales</taxon>
        <taxon>Paenibacillaceae</taxon>
        <taxon>Saccharibacillus</taxon>
    </lineage>
</organism>
<dbReference type="EMBL" id="JBBKAR010000039">
    <property type="protein sequence ID" value="MEJ8305293.1"/>
    <property type="molecule type" value="Genomic_DNA"/>
</dbReference>
<reference evidence="1" key="1">
    <citation type="submission" date="2024-03" db="EMBL/GenBank/DDBJ databases">
        <title>Whole genome sequecning of epiphytes from Marcgravia umbellata leaves.</title>
        <authorList>
            <person name="Kumar G."/>
            <person name="Savka M.A."/>
        </authorList>
    </citation>
    <scope>NUCLEOTIDE SEQUENCE</scope>
    <source>
        <strain evidence="1">RIT_BL5</strain>
    </source>
</reference>
<keyword evidence="1" id="KW-0808">Transferase</keyword>
<accession>A0ACC6PEA5</accession>
<keyword evidence="2" id="KW-1185">Reference proteome</keyword>
<proteinExistence type="predicted"/>
<name>A0ACC6PEA5_9BACL</name>
<keyword evidence="1" id="KW-0012">Acyltransferase</keyword>
<evidence type="ECO:0000313" key="2">
    <source>
        <dbReference type="Proteomes" id="UP001380953"/>
    </source>
</evidence>
<dbReference type="EC" id="2.3.1.-" evidence="1"/>